<evidence type="ECO:0000313" key="1">
    <source>
        <dbReference type="EMBL" id="GLS16736.1"/>
    </source>
</evidence>
<evidence type="ECO:0000313" key="2">
    <source>
        <dbReference type="Proteomes" id="UP001156903"/>
    </source>
</evidence>
<gene>
    <name evidence="1" type="ORF">GCM10007935_41800</name>
</gene>
<dbReference type="Gene3D" id="3.90.1720.10">
    <property type="entry name" value="endopeptidase domain like (from Nostoc punctiforme)"/>
    <property type="match status" value="1"/>
</dbReference>
<reference evidence="2" key="1">
    <citation type="journal article" date="2019" name="Int. J. Syst. Evol. Microbiol.">
        <title>The Global Catalogue of Microorganisms (GCM) 10K type strain sequencing project: providing services to taxonomists for standard genome sequencing and annotation.</title>
        <authorList>
            <consortium name="The Broad Institute Genomics Platform"/>
            <consortium name="The Broad Institute Genome Sequencing Center for Infectious Disease"/>
            <person name="Wu L."/>
            <person name="Ma J."/>
        </authorList>
    </citation>
    <scope>NUCLEOTIDE SEQUENCE [LARGE SCALE GENOMIC DNA]</scope>
    <source>
        <strain evidence="2">NBRC 109341</strain>
    </source>
</reference>
<keyword evidence="2" id="KW-1185">Reference proteome</keyword>
<sequence>MGLSLALAGCATLPPPLAAELRADPAQGPDPYRLRTPSPVGPVAAPDAAYLARAPDPGQLVSGLVLVWSNPGATGLFVGLFGEPFMPWTHIGLIAVEPDGVFVYDTNANLSLTDQGPATGHEGRGVQRIPYERYVDSGQIFGLYAPPPDVDTDRLLQHVREQYARRTPFDARFDADDPSALYCSELVAHAWVAAGAPPLRPVPARDHRSYNLVRQLLGIPDTGFYLPDQFIDPQRQLALWSRTHSPARIEALFAARRELALRLAPDAPLGRLIRWDDAALSLSAALHLREAPQRFVDAALAGTAVAETPAQARVRVHALADAFFGPLPQPAGRP</sequence>
<dbReference type="Proteomes" id="UP001156903">
    <property type="component" value="Unassembled WGS sequence"/>
</dbReference>
<name>A0ABQ6C8N8_9BURK</name>
<accession>A0ABQ6C8N8</accession>
<organism evidence="1 2">
    <name type="scientific">Hydrogenophaga electricum</name>
    <dbReference type="NCBI Taxonomy" id="1230953"/>
    <lineage>
        <taxon>Bacteria</taxon>
        <taxon>Pseudomonadati</taxon>
        <taxon>Pseudomonadota</taxon>
        <taxon>Betaproteobacteria</taxon>
        <taxon>Burkholderiales</taxon>
        <taxon>Comamonadaceae</taxon>
        <taxon>Hydrogenophaga</taxon>
    </lineage>
</organism>
<comment type="caution">
    <text evidence="1">The sequence shown here is derived from an EMBL/GenBank/DDBJ whole genome shotgun (WGS) entry which is preliminary data.</text>
</comment>
<proteinExistence type="predicted"/>
<dbReference type="SUPFAM" id="SSF54001">
    <property type="entry name" value="Cysteine proteinases"/>
    <property type="match status" value="1"/>
</dbReference>
<protein>
    <submittedName>
        <fullName evidence="1">Uncharacterized protein</fullName>
    </submittedName>
</protein>
<dbReference type="InterPro" id="IPR038765">
    <property type="entry name" value="Papain-like_cys_pep_sf"/>
</dbReference>
<dbReference type="EMBL" id="BSPB01000077">
    <property type="protein sequence ID" value="GLS16736.1"/>
    <property type="molecule type" value="Genomic_DNA"/>
</dbReference>